<dbReference type="RefSeq" id="WP_137636709.1">
    <property type="nucleotide sequence ID" value="NZ_BJDN01000002.1"/>
</dbReference>
<dbReference type="Proteomes" id="UP001597104">
    <property type="component" value="Unassembled WGS sequence"/>
</dbReference>
<gene>
    <name evidence="2" type="ORF">ACFQZ7_00745</name>
</gene>
<sequence length="139" mass="15998">MTNFTVNLKPGNTYTNKELTAAFNVSNMGGMRYSRKNNALGLISDHTKGYDDHREHDILYYTGMGKYGDQSLDFGQNKRLQSVSIATAANIYLFEVLKKTEYIYRGPVTLCQEPFQEQQLDFDDKPRKVWIFPVKINQA</sequence>
<name>A0ABW3E9K5_9LACO</name>
<keyword evidence="3" id="KW-1185">Reference proteome</keyword>
<evidence type="ECO:0000313" key="3">
    <source>
        <dbReference type="Proteomes" id="UP001597104"/>
    </source>
</evidence>
<reference evidence="3" key="1">
    <citation type="journal article" date="2019" name="Int. J. Syst. Evol. Microbiol.">
        <title>The Global Catalogue of Microorganisms (GCM) 10K type strain sequencing project: providing services to taxonomists for standard genome sequencing and annotation.</title>
        <authorList>
            <consortium name="The Broad Institute Genomics Platform"/>
            <consortium name="The Broad Institute Genome Sequencing Center for Infectious Disease"/>
            <person name="Wu L."/>
            <person name="Ma J."/>
        </authorList>
    </citation>
    <scope>NUCLEOTIDE SEQUENCE [LARGE SCALE GENOMIC DNA]</scope>
    <source>
        <strain evidence="3">CCM 8925</strain>
    </source>
</reference>
<evidence type="ECO:0000313" key="2">
    <source>
        <dbReference type="EMBL" id="MFD0896270.1"/>
    </source>
</evidence>
<organism evidence="2 3">
    <name type="scientific">Loigolactobacillus binensis</name>
    <dbReference type="NCBI Taxonomy" id="2559922"/>
    <lineage>
        <taxon>Bacteria</taxon>
        <taxon>Bacillati</taxon>
        <taxon>Bacillota</taxon>
        <taxon>Bacilli</taxon>
        <taxon>Lactobacillales</taxon>
        <taxon>Lactobacillaceae</taxon>
        <taxon>Loigolactobacillus</taxon>
    </lineage>
</organism>
<protein>
    <recommendedName>
        <fullName evidence="1">ScoMcrA-like SRA domain-containing protein</fullName>
    </recommendedName>
</protein>
<comment type="caution">
    <text evidence="2">The sequence shown here is derived from an EMBL/GenBank/DDBJ whole genome shotgun (WGS) entry which is preliminary data.</text>
</comment>
<dbReference type="EMBL" id="JBHTIO010000001">
    <property type="protein sequence ID" value="MFD0896270.1"/>
    <property type="molecule type" value="Genomic_DNA"/>
</dbReference>
<evidence type="ECO:0000259" key="1">
    <source>
        <dbReference type="Pfam" id="PF26348"/>
    </source>
</evidence>
<feature type="domain" description="ScoMcrA-like SRA" evidence="1">
    <location>
        <begin position="11"/>
        <end position="132"/>
    </location>
</feature>
<dbReference type="Pfam" id="PF26348">
    <property type="entry name" value="SRA_ScoMcrA"/>
    <property type="match status" value="1"/>
</dbReference>
<dbReference type="InterPro" id="IPR058712">
    <property type="entry name" value="SRA_ScoMcrA"/>
</dbReference>
<proteinExistence type="predicted"/>
<accession>A0ABW3E9K5</accession>